<dbReference type="GO" id="GO:0005829">
    <property type="term" value="C:cytosol"/>
    <property type="evidence" value="ECO:0007669"/>
    <property type="project" value="TreeGrafter"/>
</dbReference>
<name>A0A139AK73_GONPJ</name>
<gene>
    <name evidence="3" type="ORF">M427DRAFT_153983</name>
</gene>
<feature type="region of interest" description="Disordered" evidence="2">
    <location>
        <begin position="252"/>
        <end position="274"/>
    </location>
</feature>
<comment type="similarity">
    <text evidence="1">Belongs to the TTI2 family.</text>
</comment>
<dbReference type="STRING" id="1344416.A0A139AK73"/>
<dbReference type="Proteomes" id="UP000070544">
    <property type="component" value="Unassembled WGS sequence"/>
</dbReference>
<dbReference type="InterPro" id="IPR016024">
    <property type="entry name" value="ARM-type_fold"/>
</dbReference>
<dbReference type="AlphaFoldDB" id="A0A139AK73"/>
<organism evidence="3 4">
    <name type="scientific">Gonapodya prolifera (strain JEL478)</name>
    <name type="common">Monoblepharis prolifera</name>
    <dbReference type="NCBI Taxonomy" id="1344416"/>
    <lineage>
        <taxon>Eukaryota</taxon>
        <taxon>Fungi</taxon>
        <taxon>Fungi incertae sedis</taxon>
        <taxon>Chytridiomycota</taxon>
        <taxon>Chytridiomycota incertae sedis</taxon>
        <taxon>Monoblepharidomycetes</taxon>
        <taxon>Monoblepharidales</taxon>
        <taxon>Gonapodyaceae</taxon>
        <taxon>Gonapodya</taxon>
    </lineage>
</organism>
<protein>
    <submittedName>
        <fullName evidence="3">Uncharacterized protein</fullName>
    </submittedName>
</protein>
<accession>A0A139AK73</accession>
<dbReference type="Pfam" id="PF10521">
    <property type="entry name" value="Tti2"/>
    <property type="match status" value="1"/>
</dbReference>
<reference evidence="3 4" key="1">
    <citation type="journal article" date="2015" name="Genome Biol. Evol.">
        <title>Phylogenomic analyses indicate that early fungi evolved digesting cell walls of algal ancestors of land plants.</title>
        <authorList>
            <person name="Chang Y."/>
            <person name="Wang S."/>
            <person name="Sekimoto S."/>
            <person name="Aerts A.L."/>
            <person name="Choi C."/>
            <person name="Clum A."/>
            <person name="LaButti K.M."/>
            <person name="Lindquist E.A."/>
            <person name="Yee Ngan C."/>
            <person name="Ohm R.A."/>
            <person name="Salamov A.A."/>
            <person name="Grigoriev I.V."/>
            <person name="Spatafora J.W."/>
            <person name="Berbee M.L."/>
        </authorList>
    </citation>
    <scope>NUCLEOTIDE SEQUENCE [LARGE SCALE GENOMIC DNA]</scope>
    <source>
        <strain evidence="3 4">JEL478</strain>
    </source>
</reference>
<sequence>MAIESVESRSKKTNDDDLLQEYRTLKEHLLQVLLTCYKAYGEALDTDSRNPNLSSELPSSNVETVRNQPMAPDAIVPISVPEFLTFVAGTLRVPKEFARWQVGDPEPTDASFHHLATHTRHVTSLTHTILLLTLRSLESELDLADTPTPSVLALPSQKPTLAALVAACAASLGDATNRWCDQAAREKAADVLAGIVPHLAGVHLGTPSSSPKKSGESGGHHHGHKISDAHHVVEYALGEVLDLAVRPVFGKGKGGAPAARQAREEEDREEWRTERPETVTVLEWCVGQVKQPFLHPHLSTILPPLLTLLDAPNPPIKLSALRSLSHVLLNTPAATLRAHNIPALVLDAALTASTYYDYPALVSAAIGAATSAVVAGEAQFSEPYYDGLERVIRDGVLRGLHFATGAKPAQVIAAILDPAPRLLELASPFTVRHASPLLEGLERVVQIHASDAALMDALSRTLHALCASCAPRIAVHAGRVLALASRGWIGFKAAMEKQAKGTQDSRAKDAIESVGKQLRAAVSVVRESVEKEAKVVGGEEGQGMKAMLSADLRAVKQMGAGGILGEE</sequence>
<dbReference type="GO" id="GO:0005634">
    <property type="term" value="C:nucleus"/>
    <property type="evidence" value="ECO:0007669"/>
    <property type="project" value="TreeGrafter"/>
</dbReference>
<dbReference type="GO" id="GO:0110078">
    <property type="term" value="C:TTT Hsp90 cochaperone complex"/>
    <property type="evidence" value="ECO:0007669"/>
    <property type="project" value="InterPro"/>
</dbReference>
<evidence type="ECO:0000313" key="3">
    <source>
        <dbReference type="EMBL" id="KXS17167.1"/>
    </source>
</evidence>
<feature type="compositionally biased region" description="Basic and acidic residues" evidence="2">
    <location>
        <begin position="261"/>
        <end position="274"/>
    </location>
</feature>
<dbReference type="SUPFAM" id="SSF48371">
    <property type="entry name" value="ARM repeat"/>
    <property type="match status" value="1"/>
</dbReference>
<dbReference type="EMBL" id="KQ965748">
    <property type="protein sequence ID" value="KXS17167.1"/>
    <property type="molecule type" value="Genomic_DNA"/>
</dbReference>
<dbReference type="InterPro" id="IPR018870">
    <property type="entry name" value="Tti2"/>
</dbReference>
<feature type="compositionally biased region" description="Basic and acidic residues" evidence="2">
    <location>
        <begin position="213"/>
        <end position="224"/>
    </location>
</feature>
<proteinExistence type="inferred from homology"/>
<dbReference type="OrthoDB" id="6417021at2759"/>
<dbReference type="PANTHER" id="PTHR32226:SF2">
    <property type="entry name" value="TELO2-INTERACTING PROTEIN 2"/>
    <property type="match status" value="1"/>
</dbReference>
<feature type="region of interest" description="Disordered" evidence="2">
    <location>
        <begin position="203"/>
        <end position="224"/>
    </location>
</feature>
<evidence type="ECO:0000256" key="1">
    <source>
        <dbReference type="ARBA" id="ARBA00034736"/>
    </source>
</evidence>
<evidence type="ECO:0000256" key="2">
    <source>
        <dbReference type="SAM" id="MobiDB-lite"/>
    </source>
</evidence>
<dbReference type="PANTHER" id="PTHR32226">
    <property type="entry name" value="TELO2-INTERACTING PROTEIN 2"/>
    <property type="match status" value="1"/>
</dbReference>
<evidence type="ECO:0000313" key="4">
    <source>
        <dbReference type="Proteomes" id="UP000070544"/>
    </source>
</evidence>
<keyword evidence="4" id="KW-1185">Reference proteome</keyword>